<evidence type="ECO:0000259" key="8">
    <source>
        <dbReference type="Pfam" id="PF03458"/>
    </source>
</evidence>
<sequence>MDIVQWLDYAGVAVFAATGALAASRKQLDFIAFLFLAAATGIGGGTFRDAILGQTPVFWVQEQIYLLICTGTGVVVFFTAHRFESRYKVLLWLDAIGMAVFSVKGAEIGFLATGSSSVAIVTGILTATFGGVLRDIISGEQSVLMRREIYVTAALCGAVAWVISHHAGLGNAVGSILGFLVAFGVRGGALYYGWNLPTYKSKPGRTMEEIEKL</sequence>
<feature type="transmembrane region" description="Helical" evidence="7">
    <location>
        <begin position="63"/>
        <end position="80"/>
    </location>
</feature>
<feature type="transmembrane region" description="Helical" evidence="7">
    <location>
        <begin position="149"/>
        <end position="167"/>
    </location>
</feature>
<feature type="domain" description="Glycine transporter" evidence="8">
    <location>
        <begin position="6"/>
        <end position="80"/>
    </location>
</feature>
<dbReference type="PANTHER" id="PTHR30506">
    <property type="entry name" value="INNER MEMBRANE PROTEIN"/>
    <property type="match status" value="1"/>
</dbReference>
<evidence type="ECO:0000256" key="7">
    <source>
        <dbReference type="SAM" id="Phobius"/>
    </source>
</evidence>
<evidence type="ECO:0000256" key="1">
    <source>
        <dbReference type="ARBA" id="ARBA00004651"/>
    </source>
</evidence>
<protein>
    <submittedName>
        <fullName evidence="9">Membrane protein</fullName>
    </submittedName>
</protein>
<dbReference type="EMBL" id="LAQL01000003">
    <property type="protein sequence ID" value="KLN61625.1"/>
    <property type="molecule type" value="Genomic_DNA"/>
</dbReference>
<feature type="transmembrane region" description="Helical" evidence="7">
    <location>
        <begin position="6"/>
        <end position="23"/>
    </location>
</feature>
<comment type="caution">
    <text evidence="9">The sequence shown here is derived from an EMBL/GenBank/DDBJ whole genome shotgun (WGS) entry which is preliminary data.</text>
</comment>
<evidence type="ECO:0000313" key="10">
    <source>
        <dbReference type="Proteomes" id="UP000035444"/>
    </source>
</evidence>
<dbReference type="RefSeq" id="WP_047762960.1">
    <property type="nucleotide sequence ID" value="NZ_LAQL01000003.1"/>
</dbReference>
<organism evidence="9 10">
    <name type="scientific">Kiloniella spongiae</name>
    <dbReference type="NCBI Taxonomy" id="1489064"/>
    <lineage>
        <taxon>Bacteria</taxon>
        <taxon>Pseudomonadati</taxon>
        <taxon>Pseudomonadota</taxon>
        <taxon>Alphaproteobacteria</taxon>
        <taxon>Rhodospirillales</taxon>
        <taxon>Kiloniellaceae</taxon>
        <taxon>Kiloniella</taxon>
    </lineage>
</organism>
<evidence type="ECO:0000256" key="4">
    <source>
        <dbReference type="ARBA" id="ARBA00022692"/>
    </source>
</evidence>
<evidence type="ECO:0000256" key="2">
    <source>
        <dbReference type="ARBA" id="ARBA00008193"/>
    </source>
</evidence>
<evidence type="ECO:0000256" key="5">
    <source>
        <dbReference type="ARBA" id="ARBA00022989"/>
    </source>
</evidence>
<evidence type="ECO:0000313" key="9">
    <source>
        <dbReference type="EMBL" id="KLN61625.1"/>
    </source>
</evidence>
<dbReference type="AlphaFoldDB" id="A0A0H2MY35"/>
<keyword evidence="3" id="KW-1003">Cell membrane</keyword>
<dbReference type="Pfam" id="PF03458">
    <property type="entry name" value="Gly_transporter"/>
    <property type="match status" value="2"/>
</dbReference>
<reference evidence="9 10" key="1">
    <citation type="submission" date="2015-03" db="EMBL/GenBank/DDBJ databases">
        <title>Genome Sequence of Kiloniella spongiae MEBiC09566, isolated from a marine sponge.</title>
        <authorList>
            <person name="Shao Z."/>
            <person name="Wang L."/>
            <person name="Li X."/>
        </authorList>
    </citation>
    <scope>NUCLEOTIDE SEQUENCE [LARGE SCALE GENOMIC DNA]</scope>
    <source>
        <strain evidence="9 10">MEBiC09566</strain>
    </source>
</reference>
<accession>A0A0H2MY35</accession>
<feature type="transmembrane region" description="Helical" evidence="7">
    <location>
        <begin position="173"/>
        <end position="194"/>
    </location>
</feature>
<dbReference type="Proteomes" id="UP000035444">
    <property type="component" value="Unassembled WGS sequence"/>
</dbReference>
<dbReference type="PATRIC" id="fig|1489064.4.peg.2117"/>
<feature type="transmembrane region" description="Helical" evidence="7">
    <location>
        <begin position="118"/>
        <end position="137"/>
    </location>
</feature>
<feature type="transmembrane region" description="Helical" evidence="7">
    <location>
        <begin position="30"/>
        <end position="51"/>
    </location>
</feature>
<dbReference type="PANTHER" id="PTHR30506:SF3">
    <property type="entry name" value="UPF0126 INNER MEMBRANE PROTEIN YADS-RELATED"/>
    <property type="match status" value="1"/>
</dbReference>
<dbReference type="STRING" id="1489064.WH96_04600"/>
<keyword evidence="4 7" id="KW-0812">Transmembrane</keyword>
<evidence type="ECO:0000256" key="3">
    <source>
        <dbReference type="ARBA" id="ARBA00022475"/>
    </source>
</evidence>
<feature type="domain" description="Glycine transporter" evidence="8">
    <location>
        <begin position="91"/>
        <end position="165"/>
    </location>
</feature>
<evidence type="ECO:0000256" key="6">
    <source>
        <dbReference type="ARBA" id="ARBA00023136"/>
    </source>
</evidence>
<proteinExistence type="inferred from homology"/>
<comment type="similarity">
    <text evidence="2">Belongs to the UPF0126 family.</text>
</comment>
<keyword evidence="5 7" id="KW-1133">Transmembrane helix</keyword>
<feature type="transmembrane region" description="Helical" evidence="7">
    <location>
        <begin position="89"/>
        <end position="112"/>
    </location>
</feature>
<keyword evidence="6 7" id="KW-0472">Membrane</keyword>
<comment type="subcellular location">
    <subcellularLocation>
        <location evidence="1">Cell membrane</location>
        <topology evidence="1">Multi-pass membrane protein</topology>
    </subcellularLocation>
</comment>
<name>A0A0H2MY35_9PROT</name>
<keyword evidence="10" id="KW-1185">Reference proteome</keyword>
<dbReference type="GO" id="GO:0005886">
    <property type="term" value="C:plasma membrane"/>
    <property type="evidence" value="ECO:0007669"/>
    <property type="project" value="UniProtKB-SubCell"/>
</dbReference>
<dbReference type="OrthoDB" id="9791874at2"/>
<gene>
    <name evidence="9" type="ORF">WH96_04600</name>
</gene>
<dbReference type="InterPro" id="IPR005115">
    <property type="entry name" value="Gly_transporter"/>
</dbReference>